<evidence type="ECO:0000256" key="11">
    <source>
        <dbReference type="ARBA" id="ARBA00022991"/>
    </source>
</evidence>
<name>A0A502FT79_9PROT</name>
<evidence type="ECO:0000256" key="8">
    <source>
        <dbReference type="ARBA" id="ARBA00022741"/>
    </source>
</evidence>
<evidence type="ECO:0000256" key="2">
    <source>
        <dbReference type="ARBA" id="ARBA00012438"/>
    </source>
</evidence>
<keyword evidence="9" id="KW-0418">Kinase</keyword>
<evidence type="ECO:0000256" key="6">
    <source>
        <dbReference type="ARBA" id="ARBA00022679"/>
    </source>
</evidence>
<dbReference type="EMBL" id="RCZP01000020">
    <property type="protein sequence ID" value="TPG52462.1"/>
    <property type="molecule type" value="Genomic_DNA"/>
</dbReference>
<comment type="catalytic activity">
    <reaction evidence="1">
        <text>ATP + protein L-histidine = ADP + protein N-phospho-L-histidine.</text>
        <dbReference type="EC" id="2.7.13.3"/>
    </reaction>
</comment>
<dbReference type="Proteomes" id="UP000317078">
    <property type="component" value="Unassembled WGS sequence"/>
</dbReference>
<organism evidence="14 15">
    <name type="scientific">Muricoccus nepalensis</name>
    <dbReference type="NCBI Taxonomy" id="1854500"/>
    <lineage>
        <taxon>Bacteria</taxon>
        <taxon>Pseudomonadati</taxon>
        <taxon>Pseudomonadota</taxon>
        <taxon>Alphaproteobacteria</taxon>
        <taxon>Acetobacterales</taxon>
        <taxon>Roseomonadaceae</taxon>
        <taxon>Muricoccus</taxon>
    </lineage>
</organism>
<keyword evidence="12" id="KW-0675">Receptor</keyword>
<evidence type="ECO:0000256" key="12">
    <source>
        <dbReference type="ARBA" id="ARBA00023170"/>
    </source>
</evidence>
<evidence type="ECO:0000256" key="3">
    <source>
        <dbReference type="ARBA" id="ARBA00022543"/>
    </source>
</evidence>
<dbReference type="PROSITE" id="PS50113">
    <property type="entry name" value="PAC"/>
    <property type="match status" value="1"/>
</dbReference>
<keyword evidence="10" id="KW-0067">ATP-binding</keyword>
<evidence type="ECO:0000256" key="5">
    <source>
        <dbReference type="ARBA" id="ARBA00022606"/>
    </source>
</evidence>
<evidence type="ECO:0000256" key="7">
    <source>
        <dbReference type="ARBA" id="ARBA00022737"/>
    </source>
</evidence>
<comment type="caution">
    <text evidence="14">The sequence shown here is derived from an EMBL/GenBank/DDBJ whole genome shotgun (WGS) entry which is preliminary data.</text>
</comment>
<feature type="domain" description="PAC" evidence="13">
    <location>
        <begin position="29"/>
        <end position="82"/>
    </location>
</feature>
<dbReference type="PANTHER" id="PTHR41523:SF8">
    <property type="entry name" value="ETHYLENE RESPONSE SENSOR PROTEIN"/>
    <property type="match status" value="1"/>
</dbReference>
<dbReference type="SUPFAM" id="SSF55785">
    <property type="entry name" value="PYP-like sensor domain (PAS domain)"/>
    <property type="match status" value="1"/>
</dbReference>
<dbReference type="AlphaFoldDB" id="A0A502FT79"/>
<keyword evidence="6" id="KW-0808">Transferase</keyword>
<keyword evidence="3" id="KW-0600">Photoreceptor protein</keyword>
<keyword evidence="8" id="KW-0547">Nucleotide-binding</keyword>
<dbReference type="GO" id="GO:0009881">
    <property type="term" value="F:photoreceptor activity"/>
    <property type="evidence" value="ECO:0007669"/>
    <property type="project" value="UniProtKB-KW"/>
</dbReference>
<keyword evidence="15" id="KW-1185">Reference proteome</keyword>
<keyword evidence="5" id="KW-0716">Sensory transduction</keyword>
<evidence type="ECO:0000256" key="4">
    <source>
        <dbReference type="ARBA" id="ARBA00022553"/>
    </source>
</evidence>
<dbReference type="InterPro" id="IPR035965">
    <property type="entry name" value="PAS-like_dom_sf"/>
</dbReference>
<sequence>MGWLDAVYPDDRDHTVGAWHRSTAVGESYEVEYRLFHAAYGAHRWTLVRAVPLSGADGRLRGWVGMNTDVHDRRVAEERQTLLAREVDHRAKNVLAVVQSILRLTRAPDIRAYREAAEGRVAALARAHTLLAHDNWIGAGLRAILACPPSGLMRQAGMVEERRVSGSS</sequence>
<keyword evidence="4" id="KW-0597">Phosphoprotein</keyword>
<reference evidence="14 15" key="1">
    <citation type="journal article" date="2019" name="Environ. Microbiol.">
        <title>Species interactions and distinct microbial communities in high Arctic permafrost affected cryosols are associated with the CH4 and CO2 gas fluxes.</title>
        <authorList>
            <person name="Altshuler I."/>
            <person name="Hamel J."/>
            <person name="Turney S."/>
            <person name="Magnuson E."/>
            <person name="Levesque R."/>
            <person name="Greer C."/>
            <person name="Whyte L.G."/>
        </authorList>
    </citation>
    <scope>NUCLEOTIDE SEQUENCE [LARGE SCALE GENOMIC DNA]</scope>
    <source>
        <strain evidence="14 15">S9.3B</strain>
    </source>
</reference>
<accession>A0A502FT79</accession>
<dbReference type="SMART" id="SM00086">
    <property type="entry name" value="PAC"/>
    <property type="match status" value="1"/>
</dbReference>
<dbReference type="Gene3D" id="3.30.450.20">
    <property type="entry name" value="PAS domain"/>
    <property type="match status" value="1"/>
</dbReference>
<evidence type="ECO:0000256" key="9">
    <source>
        <dbReference type="ARBA" id="ARBA00022777"/>
    </source>
</evidence>
<evidence type="ECO:0000259" key="13">
    <source>
        <dbReference type="PROSITE" id="PS50113"/>
    </source>
</evidence>
<dbReference type="InterPro" id="IPR001610">
    <property type="entry name" value="PAC"/>
</dbReference>
<dbReference type="InterPro" id="IPR013655">
    <property type="entry name" value="PAS_fold_3"/>
</dbReference>
<evidence type="ECO:0000256" key="1">
    <source>
        <dbReference type="ARBA" id="ARBA00000085"/>
    </source>
</evidence>
<gene>
    <name evidence="14" type="ORF">EAH89_18020</name>
</gene>
<evidence type="ECO:0000256" key="10">
    <source>
        <dbReference type="ARBA" id="ARBA00022840"/>
    </source>
</evidence>
<dbReference type="InterPro" id="IPR011102">
    <property type="entry name" value="Sig_transdc_His_kinase_HWE"/>
</dbReference>
<dbReference type="GO" id="GO:0004673">
    <property type="term" value="F:protein histidine kinase activity"/>
    <property type="evidence" value="ECO:0007669"/>
    <property type="project" value="UniProtKB-EC"/>
</dbReference>
<dbReference type="GO" id="GO:0005524">
    <property type="term" value="F:ATP binding"/>
    <property type="evidence" value="ECO:0007669"/>
    <property type="project" value="UniProtKB-KW"/>
</dbReference>
<dbReference type="SMART" id="SM00911">
    <property type="entry name" value="HWE_HK"/>
    <property type="match status" value="1"/>
</dbReference>
<dbReference type="InterPro" id="IPR000700">
    <property type="entry name" value="PAS-assoc_C"/>
</dbReference>
<dbReference type="Pfam" id="PF07536">
    <property type="entry name" value="HWE_HK"/>
    <property type="match status" value="1"/>
</dbReference>
<keyword evidence="7" id="KW-0677">Repeat</keyword>
<evidence type="ECO:0000313" key="14">
    <source>
        <dbReference type="EMBL" id="TPG52462.1"/>
    </source>
</evidence>
<dbReference type="Pfam" id="PF08447">
    <property type="entry name" value="PAS_3"/>
    <property type="match status" value="1"/>
</dbReference>
<proteinExistence type="predicted"/>
<dbReference type="PANTHER" id="PTHR41523">
    <property type="entry name" value="TWO-COMPONENT SYSTEM SENSOR PROTEIN"/>
    <property type="match status" value="1"/>
</dbReference>
<dbReference type="EC" id="2.7.13.3" evidence="2"/>
<keyword evidence="11" id="KW-0157">Chromophore</keyword>
<evidence type="ECO:0000313" key="15">
    <source>
        <dbReference type="Proteomes" id="UP000317078"/>
    </source>
</evidence>
<protein>
    <recommendedName>
        <fullName evidence="2">histidine kinase</fullName>
        <ecNumber evidence="2">2.7.13.3</ecNumber>
    </recommendedName>
</protein>